<evidence type="ECO:0000256" key="8">
    <source>
        <dbReference type="ARBA" id="ARBA00023268"/>
    </source>
</evidence>
<dbReference type="GO" id="GO:0016779">
    <property type="term" value="F:nucleotidyltransferase activity"/>
    <property type="evidence" value="ECO:0007669"/>
    <property type="project" value="UniProtKB-KW"/>
</dbReference>
<dbReference type="Proteomes" id="UP000186004">
    <property type="component" value="Unassembled WGS sequence"/>
</dbReference>
<keyword evidence="6" id="KW-0418">Kinase</keyword>
<evidence type="ECO:0000259" key="13">
    <source>
        <dbReference type="Pfam" id="PF01467"/>
    </source>
</evidence>
<dbReference type="STRING" id="1198245.SAMN05444858_107231"/>
<keyword evidence="15" id="KW-1185">Reference proteome</keyword>
<dbReference type="Gene3D" id="3.40.50.620">
    <property type="entry name" value="HUPs"/>
    <property type="match status" value="1"/>
</dbReference>
<dbReference type="SUPFAM" id="SSF52374">
    <property type="entry name" value="Nucleotidylyl transferase"/>
    <property type="match status" value="1"/>
</dbReference>
<evidence type="ECO:0000256" key="2">
    <source>
        <dbReference type="ARBA" id="ARBA00012519"/>
    </source>
</evidence>
<dbReference type="RefSeq" id="WP_076470778.1">
    <property type="nucleotide sequence ID" value="NZ_FTNF01000007.1"/>
</dbReference>
<dbReference type="PANTHER" id="PTHR43793:SF2">
    <property type="entry name" value="BIFUNCTIONAL PROTEIN HLDE"/>
    <property type="match status" value="1"/>
</dbReference>
<dbReference type="InterPro" id="IPR050385">
    <property type="entry name" value="Archaeal_FAD_synthase"/>
</dbReference>
<evidence type="ECO:0000256" key="10">
    <source>
        <dbReference type="ARBA" id="ARBA00047428"/>
    </source>
</evidence>
<dbReference type="Pfam" id="PF00294">
    <property type="entry name" value="PfkB"/>
    <property type="match status" value="2"/>
</dbReference>
<evidence type="ECO:0000256" key="7">
    <source>
        <dbReference type="ARBA" id="ARBA00022840"/>
    </source>
</evidence>
<dbReference type="GO" id="GO:0016773">
    <property type="term" value="F:phosphotransferase activity, alcohol group as acceptor"/>
    <property type="evidence" value="ECO:0007669"/>
    <property type="project" value="InterPro"/>
</dbReference>
<feature type="domain" description="Carbohydrate kinase PfkB" evidence="12">
    <location>
        <begin position="359"/>
        <end position="443"/>
    </location>
</feature>
<dbReference type="InterPro" id="IPR004821">
    <property type="entry name" value="Cyt_trans-like"/>
</dbReference>
<proteinExistence type="predicted"/>
<dbReference type="OrthoDB" id="9802794at2"/>
<reference evidence="14 15" key="1">
    <citation type="submission" date="2017-01" db="EMBL/GenBank/DDBJ databases">
        <authorList>
            <person name="Mah S.A."/>
            <person name="Swanson W.J."/>
            <person name="Moy G.W."/>
            <person name="Vacquier V.D."/>
        </authorList>
    </citation>
    <scope>NUCLEOTIDE SEQUENCE [LARGE SCALE GENOMIC DNA]</scope>
    <source>
        <strain evidence="14 15">DSM 45758</strain>
    </source>
</reference>
<dbReference type="EC" id="2.7.7.70" evidence="2"/>
<dbReference type="SUPFAM" id="SSF53613">
    <property type="entry name" value="Ribokinase-like"/>
    <property type="match status" value="1"/>
</dbReference>
<comment type="catalytic activity">
    <reaction evidence="10">
        <text>D-glycero-beta-D-manno-heptose 1-phosphate + ATP + H(+) = ADP-D-glycero-beta-D-manno-heptose + diphosphate</text>
        <dbReference type="Rhea" id="RHEA:27465"/>
        <dbReference type="ChEBI" id="CHEBI:15378"/>
        <dbReference type="ChEBI" id="CHEBI:30616"/>
        <dbReference type="ChEBI" id="CHEBI:33019"/>
        <dbReference type="ChEBI" id="CHEBI:59967"/>
        <dbReference type="ChEBI" id="CHEBI:61593"/>
        <dbReference type="EC" id="2.7.7.70"/>
    </reaction>
</comment>
<evidence type="ECO:0000313" key="14">
    <source>
        <dbReference type="EMBL" id="SIR23327.1"/>
    </source>
</evidence>
<evidence type="ECO:0000256" key="11">
    <source>
        <dbReference type="SAM" id="MobiDB-lite"/>
    </source>
</evidence>
<evidence type="ECO:0000256" key="4">
    <source>
        <dbReference type="ARBA" id="ARBA00022695"/>
    </source>
</evidence>
<dbReference type="AlphaFoldDB" id="A0A1N6Z950"/>
<dbReference type="NCBIfam" id="TIGR00125">
    <property type="entry name" value="cyt_tran_rel"/>
    <property type="match status" value="1"/>
</dbReference>
<dbReference type="InterPro" id="IPR014729">
    <property type="entry name" value="Rossmann-like_a/b/a_fold"/>
</dbReference>
<keyword evidence="3" id="KW-0808">Transferase</keyword>
<keyword evidence="8" id="KW-0511">Multifunctional enzyme</keyword>
<dbReference type="Pfam" id="PF01467">
    <property type="entry name" value="CTP_transf_like"/>
    <property type="match status" value="1"/>
</dbReference>
<dbReference type="PROSITE" id="PS00583">
    <property type="entry name" value="PFKB_KINASES_1"/>
    <property type="match status" value="1"/>
</dbReference>
<evidence type="ECO:0000256" key="3">
    <source>
        <dbReference type="ARBA" id="ARBA00022679"/>
    </source>
</evidence>
<keyword evidence="4" id="KW-0548">Nucleotidyltransferase</keyword>
<dbReference type="GO" id="GO:0005524">
    <property type="term" value="F:ATP binding"/>
    <property type="evidence" value="ECO:0007669"/>
    <property type="project" value="UniProtKB-KW"/>
</dbReference>
<organism evidence="14 15">
    <name type="scientific">Micromonospora avicenniae</name>
    <dbReference type="NCBI Taxonomy" id="1198245"/>
    <lineage>
        <taxon>Bacteria</taxon>
        <taxon>Bacillati</taxon>
        <taxon>Actinomycetota</taxon>
        <taxon>Actinomycetes</taxon>
        <taxon>Micromonosporales</taxon>
        <taxon>Micromonosporaceae</taxon>
        <taxon>Micromonospora</taxon>
    </lineage>
</organism>
<dbReference type="InterPro" id="IPR011914">
    <property type="entry name" value="RfaE_dom_II"/>
</dbReference>
<evidence type="ECO:0000256" key="1">
    <source>
        <dbReference type="ARBA" id="ARBA00004713"/>
    </source>
</evidence>
<evidence type="ECO:0000256" key="5">
    <source>
        <dbReference type="ARBA" id="ARBA00022741"/>
    </source>
</evidence>
<dbReference type="GO" id="GO:0016301">
    <property type="term" value="F:kinase activity"/>
    <property type="evidence" value="ECO:0007669"/>
    <property type="project" value="UniProtKB-KW"/>
</dbReference>
<dbReference type="InterPro" id="IPR029056">
    <property type="entry name" value="Ribokinase-like"/>
</dbReference>
<dbReference type="InterPro" id="IPR011611">
    <property type="entry name" value="PfkB_dom"/>
</dbReference>
<protein>
    <recommendedName>
        <fullName evidence="2">D-glycero-beta-D-manno-heptose 1-phosphate adenylyltransferase</fullName>
        <ecNumber evidence="2">2.7.7.70</ecNumber>
    </recommendedName>
</protein>
<dbReference type="EMBL" id="FTNF01000007">
    <property type="protein sequence ID" value="SIR23327.1"/>
    <property type="molecule type" value="Genomic_DNA"/>
</dbReference>
<evidence type="ECO:0000313" key="15">
    <source>
        <dbReference type="Proteomes" id="UP000186004"/>
    </source>
</evidence>
<dbReference type="PANTHER" id="PTHR43793">
    <property type="entry name" value="FAD SYNTHASE"/>
    <property type="match status" value="1"/>
</dbReference>
<name>A0A1N6Z950_9ACTN</name>
<dbReference type="UniPathway" id="UPA00958"/>
<evidence type="ECO:0000259" key="12">
    <source>
        <dbReference type="Pfam" id="PF00294"/>
    </source>
</evidence>
<dbReference type="NCBIfam" id="TIGR02199">
    <property type="entry name" value="rfaE_dom_II"/>
    <property type="match status" value="1"/>
</dbReference>
<sequence>MAGAAAEQRRLAGVVESWQGRPVLVIGDAMLDEWRFAESDRLCREAPAPVLTLRRRISAAGGAANTAVNVAALGGRAVLVAPVGADVAGDELHDCLDRAGVWDRTVNQPGRPTPLKRRMLAGNQILLREDSGEPDDPLDPDGVQRLLTALDCATEELRAVAGGEPPTLVVCDYGLGALPTPVRAWLVANRERFATVALDAHDLADWRGLAPTVVTPSFAEATRLLARATRRSAGPELHLDHPDGDPADGPSELTVGAAPGDRTPRAEEPRGVGAAVRTNSGPPSPDPAGPDSSAADLDVTSRTARIDRTGPTGEPTPGESRVAMTGDGLSVTATGVTVNAAAGEGVDRAMLAESRLAELHAHTGADVVAVTLDTEGAVVGTADGERRRSHSTPVPASHAVGAGDAYLAAMTLALAAGAPLSTAAQLAQLTATITVSDTGTCVCRRDDLLAALDQPVQDQGRPVVIDADELAAIVETQRDSGRSVVFTNGCFDVLHRGHVRYLEQARTLGDLLIVAVNSDESVRRLKGADRPVNPVEDRAALLAALSCVDHVVVFEEDSPASLIKVVRPDVYVKGGDYPPEMVPEAPLVRRLGGQVRTLGYVPDRSTSQIIERIRTHSQERETDPSLSSKPS</sequence>
<feature type="domain" description="Cytidyltransferase-like" evidence="13">
    <location>
        <begin position="486"/>
        <end position="597"/>
    </location>
</feature>
<evidence type="ECO:0000256" key="9">
    <source>
        <dbReference type="ARBA" id="ARBA00023277"/>
    </source>
</evidence>
<keyword evidence="9" id="KW-0119">Carbohydrate metabolism</keyword>
<dbReference type="InterPro" id="IPR002173">
    <property type="entry name" value="Carboh/pur_kinase_PfkB_CS"/>
</dbReference>
<dbReference type="GO" id="GO:0009244">
    <property type="term" value="P:lipopolysaccharide core region biosynthetic process"/>
    <property type="evidence" value="ECO:0007669"/>
    <property type="project" value="UniProtKB-UniPathway"/>
</dbReference>
<keyword evidence="5" id="KW-0547">Nucleotide-binding</keyword>
<dbReference type="Gene3D" id="3.40.1190.20">
    <property type="match status" value="2"/>
</dbReference>
<feature type="domain" description="Carbohydrate kinase PfkB" evidence="12">
    <location>
        <begin position="23"/>
        <end position="123"/>
    </location>
</feature>
<keyword evidence="7" id="KW-0067">ATP-binding</keyword>
<gene>
    <name evidence="14" type="ORF">SAMN05444858_107231</name>
</gene>
<evidence type="ECO:0000256" key="6">
    <source>
        <dbReference type="ARBA" id="ARBA00022777"/>
    </source>
</evidence>
<accession>A0A1N6Z950</accession>
<feature type="region of interest" description="Disordered" evidence="11">
    <location>
        <begin position="230"/>
        <end position="322"/>
    </location>
</feature>
<comment type="pathway">
    <text evidence="1">Bacterial outer membrane biogenesis; LPS core biosynthesis.</text>
</comment>